<keyword evidence="1" id="KW-1133">Transmembrane helix</keyword>
<reference evidence="3 4" key="1">
    <citation type="journal article" date="2010" name="Appl. Environ. Microbiol.">
        <title>The genome sequence of the crenarchaeon Acidilobus saccharovorans supports a new order, Acidilobales, and suggests an important ecological role in terrestrial acidic hot springs.</title>
        <authorList>
            <person name="Mardanov A.V."/>
            <person name="Svetlitchnyi V.A."/>
            <person name="Beletsky A.V."/>
            <person name="Prokofeva M.I."/>
            <person name="Bonch-Osmolovskaya E.A."/>
            <person name="Ravin N.V."/>
            <person name="Skryabin K.G."/>
        </authorList>
    </citation>
    <scope>NUCLEOTIDE SEQUENCE [LARGE SCALE GENOMIC DNA]</scope>
    <source>
        <strain evidence="4">DSM 16705 / JCM 18335 / VKM B-2471 / 345-15</strain>
    </source>
</reference>
<organism evidence="3 4">
    <name type="scientific">Acidilobus saccharovorans (strain DSM 16705 / JCM 18335 / VKM B-2471 / 345-15)</name>
    <dbReference type="NCBI Taxonomy" id="666510"/>
    <lineage>
        <taxon>Archaea</taxon>
        <taxon>Thermoproteota</taxon>
        <taxon>Thermoprotei</taxon>
        <taxon>Acidilobales</taxon>
        <taxon>Acidilobaceae</taxon>
        <taxon>Acidilobus</taxon>
    </lineage>
</organism>
<feature type="transmembrane region" description="Helical" evidence="1">
    <location>
        <begin position="52"/>
        <end position="70"/>
    </location>
</feature>
<dbReference type="GO" id="GO:0016020">
    <property type="term" value="C:membrane"/>
    <property type="evidence" value="ECO:0007669"/>
    <property type="project" value="InterPro"/>
</dbReference>
<dbReference type="STRING" id="666510.ASAC_1293"/>
<evidence type="ECO:0000256" key="1">
    <source>
        <dbReference type="SAM" id="Phobius"/>
    </source>
</evidence>
<feature type="transmembrane region" description="Helical" evidence="1">
    <location>
        <begin position="169"/>
        <end position="191"/>
    </location>
</feature>
<dbReference type="eggNOG" id="arCOG00272">
    <property type="taxonomic scope" value="Archaea"/>
</dbReference>
<dbReference type="InterPro" id="IPR000620">
    <property type="entry name" value="EamA_dom"/>
</dbReference>
<keyword evidence="1" id="KW-0472">Membrane</keyword>
<dbReference type="Proteomes" id="UP000000346">
    <property type="component" value="Chromosome"/>
</dbReference>
<name>D9Q310_ACIS3</name>
<dbReference type="Pfam" id="PF00892">
    <property type="entry name" value="EamA"/>
    <property type="match status" value="1"/>
</dbReference>
<sequence length="274" mass="27836">MAVSVGVAFGVHDAVAKMKLEGADPSLLSFSTLLAGLPLLAIVLPFAGGLRLTLASAGLFIVAGIVNFSVGRTLMYAATSRLSSSGASVMTSSSAAFSILMSLILGERVTPSIVLGVVAIMAGVYLASDWGTERFSLSGLGLGLATGFAIASSVAIIKLGDLYGGSPGLGVIIAYLSGLVALSPRASLGLLRRSGKPVAIMGLAAALGQLLRYVALTSLEVDVVTPLQNLRPIVTTALLYGATREAGKHPMIRHWVAACVAFLGILLVSGTIAL</sequence>
<protein>
    <recommendedName>
        <fullName evidence="2">EamA domain-containing protein</fullName>
    </recommendedName>
</protein>
<feature type="domain" description="EamA" evidence="2">
    <location>
        <begin position="2"/>
        <end position="127"/>
    </location>
</feature>
<dbReference type="InterPro" id="IPR037185">
    <property type="entry name" value="EmrE-like"/>
</dbReference>
<dbReference type="KEGG" id="asc:ASAC_1293"/>
<evidence type="ECO:0000313" key="3">
    <source>
        <dbReference type="EMBL" id="ADL19698.1"/>
    </source>
</evidence>
<feature type="transmembrane region" description="Helical" evidence="1">
    <location>
        <begin position="255"/>
        <end position="273"/>
    </location>
</feature>
<feature type="transmembrane region" description="Helical" evidence="1">
    <location>
        <begin position="111"/>
        <end position="128"/>
    </location>
</feature>
<evidence type="ECO:0000259" key="2">
    <source>
        <dbReference type="Pfam" id="PF00892"/>
    </source>
</evidence>
<feature type="transmembrane region" description="Helical" evidence="1">
    <location>
        <begin position="198"/>
        <end position="215"/>
    </location>
</feature>
<keyword evidence="1" id="KW-0812">Transmembrane</keyword>
<feature type="transmembrane region" description="Helical" evidence="1">
    <location>
        <begin position="135"/>
        <end position="157"/>
    </location>
</feature>
<dbReference type="InParanoid" id="D9Q310"/>
<feature type="transmembrane region" description="Helical" evidence="1">
    <location>
        <begin position="82"/>
        <end position="105"/>
    </location>
</feature>
<proteinExistence type="predicted"/>
<dbReference type="EMBL" id="CP001742">
    <property type="protein sequence ID" value="ADL19698.1"/>
    <property type="molecule type" value="Genomic_DNA"/>
</dbReference>
<keyword evidence="4" id="KW-1185">Reference proteome</keyword>
<dbReference type="AlphaFoldDB" id="D9Q310"/>
<accession>D9Q310</accession>
<dbReference type="SUPFAM" id="SSF103481">
    <property type="entry name" value="Multidrug resistance efflux transporter EmrE"/>
    <property type="match status" value="2"/>
</dbReference>
<dbReference type="HOGENOM" id="CLU_1014109_0_0_2"/>
<evidence type="ECO:0000313" key="4">
    <source>
        <dbReference type="Proteomes" id="UP000000346"/>
    </source>
</evidence>
<feature type="transmembrane region" description="Helical" evidence="1">
    <location>
        <begin position="27"/>
        <end position="46"/>
    </location>
</feature>
<gene>
    <name evidence="3" type="ordered locus">ASAC_1293</name>
</gene>